<dbReference type="Gene3D" id="1.10.10.10">
    <property type="entry name" value="Winged helix-like DNA-binding domain superfamily/Winged helix DNA-binding domain"/>
    <property type="match status" value="1"/>
</dbReference>
<keyword evidence="3" id="KW-1185">Reference proteome</keyword>
<protein>
    <submittedName>
        <fullName evidence="2">Helix-turn-helix domain-containing protein</fullName>
    </submittedName>
</protein>
<dbReference type="InterPro" id="IPR036388">
    <property type="entry name" value="WH-like_DNA-bd_sf"/>
</dbReference>
<dbReference type="InterPro" id="IPR036390">
    <property type="entry name" value="WH_DNA-bd_sf"/>
</dbReference>
<gene>
    <name evidence="2" type="ORF">QG404_13030</name>
</gene>
<dbReference type="PANTHER" id="PTHR30185:SF13">
    <property type="entry name" value="LICABCH OPERON REGULATOR-RELATED"/>
    <property type="match status" value="1"/>
</dbReference>
<evidence type="ECO:0000313" key="3">
    <source>
        <dbReference type="Proteomes" id="UP001231859"/>
    </source>
</evidence>
<dbReference type="Pfam" id="PF08279">
    <property type="entry name" value="HTH_11"/>
    <property type="match status" value="1"/>
</dbReference>
<feature type="domain" description="Helix-turn-helix type 11" evidence="1">
    <location>
        <begin position="8"/>
        <end position="63"/>
    </location>
</feature>
<dbReference type="EMBL" id="CP123759">
    <property type="protein sequence ID" value="WGO83246.1"/>
    <property type="molecule type" value="Genomic_DNA"/>
</dbReference>
<organism evidence="2 3">
    <name type="scientific">Arsenophonus apicola</name>
    <dbReference type="NCBI Taxonomy" id="2879119"/>
    <lineage>
        <taxon>Bacteria</taxon>
        <taxon>Pseudomonadati</taxon>
        <taxon>Pseudomonadota</taxon>
        <taxon>Gammaproteobacteria</taxon>
        <taxon>Enterobacterales</taxon>
        <taxon>Morganellaceae</taxon>
        <taxon>Arsenophonus</taxon>
    </lineage>
</organism>
<accession>A0ABY8P2P7</accession>
<proteinExistence type="predicted"/>
<reference evidence="2 3" key="1">
    <citation type="submission" date="2023-04" db="EMBL/GenBank/DDBJ databases">
        <title>Genome dynamics across the evolutionary transition to endosymbiosis.</title>
        <authorList>
            <person name="Siozios S."/>
            <person name="Nadal-Jimenez P."/>
            <person name="Azagi T."/>
            <person name="Sprong H."/>
            <person name="Frost C.L."/>
            <person name="Parratt S.R."/>
            <person name="Taylor G."/>
            <person name="Brettell L."/>
            <person name="Lew K.C."/>
            <person name="Croft L."/>
            <person name="King K.C."/>
            <person name="Brockhurst M.A."/>
            <person name="Hypsa V."/>
            <person name="Novakova E."/>
            <person name="Darby A.C."/>
            <person name="Hurst G.D.D."/>
        </authorList>
    </citation>
    <scope>NUCLEOTIDE SEQUENCE [LARGE SCALE GENOMIC DNA]</scope>
    <source>
        <strain evidence="3">aApi_AU</strain>
    </source>
</reference>
<dbReference type="InterPro" id="IPR050661">
    <property type="entry name" value="BglG_antiterminators"/>
</dbReference>
<dbReference type="InterPro" id="IPR013196">
    <property type="entry name" value="HTH_11"/>
</dbReference>
<dbReference type="SUPFAM" id="SSF46785">
    <property type="entry name" value="Winged helix' DNA-binding domain"/>
    <property type="match status" value="1"/>
</dbReference>
<evidence type="ECO:0000259" key="1">
    <source>
        <dbReference type="Pfam" id="PF08279"/>
    </source>
</evidence>
<evidence type="ECO:0000313" key="2">
    <source>
        <dbReference type="EMBL" id="WGO83246.1"/>
    </source>
</evidence>
<dbReference type="Proteomes" id="UP001231859">
    <property type="component" value="Chromosome"/>
</dbReference>
<sequence>MAVFTNQRIHQIFTNIQTEIVSQEELAKRFGVSTRTIRSDINELNEYLQDYDACIVYERGNGYHLKINNKALFATIKTEKIADDENIPRTARDRVDALLLKL</sequence>
<dbReference type="PANTHER" id="PTHR30185">
    <property type="entry name" value="CRYPTIC BETA-GLUCOSIDE BGL OPERON ANTITERMINATOR"/>
    <property type="match status" value="1"/>
</dbReference>
<name>A0ABY8P2P7_9GAMM</name>